<keyword evidence="2" id="KW-1185">Reference proteome</keyword>
<name>A0ACC3MLC7_9PEZI</name>
<proteinExistence type="predicted"/>
<organism evidence="1 2">
    <name type="scientific">Vermiconidia calcicola</name>
    <dbReference type="NCBI Taxonomy" id="1690605"/>
    <lineage>
        <taxon>Eukaryota</taxon>
        <taxon>Fungi</taxon>
        <taxon>Dikarya</taxon>
        <taxon>Ascomycota</taxon>
        <taxon>Pezizomycotina</taxon>
        <taxon>Dothideomycetes</taxon>
        <taxon>Dothideomycetidae</taxon>
        <taxon>Mycosphaerellales</taxon>
        <taxon>Extremaceae</taxon>
        <taxon>Vermiconidia</taxon>
    </lineage>
</organism>
<gene>
    <name evidence="1" type="ORF">LTR37_017550</name>
</gene>
<evidence type="ECO:0000313" key="2">
    <source>
        <dbReference type="Proteomes" id="UP001281147"/>
    </source>
</evidence>
<accession>A0ACC3MLC7</accession>
<sequence length="273" mass="31299">MVSAVLTRLGVTEPSLQSNKANADLRFAPPDHASNAIEVPAEIMEAQLEWFRYRIDRLPAPEELVKVVEGTKLKDEVLRDAVRSPHLPSSRKHHGLHTRLKSYAHLQTASTHIRTYTLETLFWHILRTELPSGPPRFLTPAMIHAKHRVLETLMITARHIGDEEWILQASRWELLREGKRCMMERQVMEIVEKGFLELCKWTRELALEEVGAIIEREEREKERAERVWRTGVWEEPEGLEVFEPVVFTLENGPKGKWSDGSAEGLLPDGGVAV</sequence>
<evidence type="ECO:0000313" key="1">
    <source>
        <dbReference type="EMBL" id="KAK3697317.1"/>
    </source>
</evidence>
<dbReference type="Proteomes" id="UP001281147">
    <property type="component" value="Unassembled WGS sequence"/>
</dbReference>
<comment type="caution">
    <text evidence="1">The sequence shown here is derived from an EMBL/GenBank/DDBJ whole genome shotgun (WGS) entry which is preliminary data.</text>
</comment>
<protein>
    <submittedName>
        <fullName evidence="1">Uncharacterized protein</fullName>
    </submittedName>
</protein>
<reference evidence="1" key="1">
    <citation type="submission" date="2023-07" db="EMBL/GenBank/DDBJ databases">
        <title>Black Yeasts Isolated from many extreme environments.</title>
        <authorList>
            <person name="Coleine C."/>
            <person name="Stajich J.E."/>
            <person name="Selbmann L."/>
        </authorList>
    </citation>
    <scope>NUCLEOTIDE SEQUENCE</scope>
    <source>
        <strain evidence="1">CCFEE 5714</strain>
    </source>
</reference>
<dbReference type="EMBL" id="JAUTXU010000228">
    <property type="protein sequence ID" value="KAK3697317.1"/>
    <property type="molecule type" value="Genomic_DNA"/>
</dbReference>